<dbReference type="InterPro" id="IPR011712">
    <property type="entry name" value="Sig_transdc_His_kin_sub3_dim/P"/>
</dbReference>
<dbReference type="Pfam" id="PF02518">
    <property type="entry name" value="HATPase_c"/>
    <property type="match status" value="1"/>
</dbReference>
<dbReference type="InterPro" id="IPR050482">
    <property type="entry name" value="Sensor_HK_TwoCompSys"/>
</dbReference>
<dbReference type="EC" id="2.7.13.3" evidence="2"/>
<comment type="catalytic activity">
    <reaction evidence="1">
        <text>ATP + protein L-histidine = ADP + protein N-phospho-L-histidine.</text>
        <dbReference type="EC" id="2.7.13.3"/>
    </reaction>
</comment>
<evidence type="ECO:0000256" key="1">
    <source>
        <dbReference type="ARBA" id="ARBA00000085"/>
    </source>
</evidence>
<gene>
    <name evidence="13" type="ORF">E4M00_10500</name>
</gene>
<keyword evidence="4" id="KW-0808">Transferase</keyword>
<keyword evidence="5" id="KW-0547">Nucleotide-binding</keyword>
<organism evidence="13 14">
    <name type="scientific">Orlajensenia leifsoniae</name>
    <dbReference type="NCBI Taxonomy" id="2561933"/>
    <lineage>
        <taxon>Bacteria</taxon>
        <taxon>Bacillati</taxon>
        <taxon>Actinomycetota</taxon>
        <taxon>Actinomycetes</taxon>
        <taxon>Micrococcales</taxon>
        <taxon>Microbacteriaceae</taxon>
        <taxon>Orlajensenia</taxon>
    </lineage>
</organism>
<evidence type="ECO:0000256" key="2">
    <source>
        <dbReference type="ARBA" id="ARBA00012438"/>
    </source>
</evidence>
<dbReference type="Gene3D" id="1.20.5.1930">
    <property type="match status" value="1"/>
</dbReference>
<proteinExistence type="predicted"/>
<dbReference type="SUPFAM" id="SSF55874">
    <property type="entry name" value="ATPase domain of HSP90 chaperone/DNA topoisomerase II/histidine kinase"/>
    <property type="match status" value="1"/>
</dbReference>
<feature type="domain" description="DUF7134" evidence="12">
    <location>
        <begin position="30"/>
        <end position="202"/>
    </location>
</feature>
<keyword evidence="8" id="KW-0902">Two-component regulatory system</keyword>
<evidence type="ECO:0000256" key="8">
    <source>
        <dbReference type="ARBA" id="ARBA00023012"/>
    </source>
</evidence>
<evidence type="ECO:0000313" key="13">
    <source>
        <dbReference type="EMBL" id="TFV98415.1"/>
    </source>
</evidence>
<dbReference type="GO" id="GO:0000155">
    <property type="term" value="F:phosphorelay sensor kinase activity"/>
    <property type="evidence" value="ECO:0007669"/>
    <property type="project" value="InterPro"/>
</dbReference>
<dbReference type="InterPro" id="IPR036890">
    <property type="entry name" value="HATPase_C_sf"/>
</dbReference>
<keyword evidence="6 13" id="KW-0418">Kinase</keyword>
<evidence type="ECO:0000313" key="14">
    <source>
        <dbReference type="Proteomes" id="UP000298127"/>
    </source>
</evidence>
<keyword evidence="9" id="KW-1133">Transmembrane helix</keyword>
<name>A0A4Y9R4Q8_9MICO</name>
<dbReference type="PANTHER" id="PTHR24421:SF10">
    <property type="entry name" value="NITRATE_NITRITE SENSOR PROTEIN NARQ"/>
    <property type="match status" value="1"/>
</dbReference>
<evidence type="ECO:0000256" key="6">
    <source>
        <dbReference type="ARBA" id="ARBA00022777"/>
    </source>
</evidence>
<keyword evidence="7" id="KW-0067">ATP-binding</keyword>
<dbReference type="Gene3D" id="3.30.565.10">
    <property type="entry name" value="Histidine kinase-like ATPase, C-terminal domain"/>
    <property type="match status" value="1"/>
</dbReference>
<protein>
    <recommendedName>
        <fullName evidence="2">histidine kinase</fullName>
        <ecNumber evidence="2">2.7.13.3</ecNumber>
    </recommendedName>
</protein>
<feature type="domain" description="Histidine kinase/HSP90-like ATPase" evidence="10">
    <location>
        <begin position="350"/>
        <end position="445"/>
    </location>
</feature>
<feature type="transmembrane region" description="Helical" evidence="9">
    <location>
        <begin position="64"/>
        <end position="81"/>
    </location>
</feature>
<evidence type="ECO:0000256" key="4">
    <source>
        <dbReference type="ARBA" id="ARBA00022679"/>
    </source>
</evidence>
<dbReference type="GO" id="GO:0016020">
    <property type="term" value="C:membrane"/>
    <property type="evidence" value="ECO:0007669"/>
    <property type="project" value="InterPro"/>
</dbReference>
<keyword evidence="9" id="KW-0812">Transmembrane</keyword>
<evidence type="ECO:0000256" key="5">
    <source>
        <dbReference type="ARBA" id="ARBA00022741"/>
    </source>
</evidence>
<dbReference type="InterPro" id="IPR055558">
    <property type="entry name" value="DUF7134"/>
</dbReference>
<dbReference type="PANTHER" id="PTHR24421">
    <property type="entry name" value="NITRATE/NITRITE SENSOR PROTEIN NARX-RELATED"/>
    <property type="match status" value="1"/>
</dbReference>
<accession>A0A4Y9R4Q8</accession>
<dbReference type="Pfam" id="PF07730">
    <property type="entry name" value="HisKA_3"/>
    <property type="match status" value="1"/>
</dbReference>
<feature type="domain" description="Signal transduction histidine kinase subgroup 3 dimerisation and phosphoacceptor" evidence="11">
    <location>
        <begin position="234"/>
        <end position="300"/>
    </location>
</feature>
<comment type="caution">
    <text evidence="13">The sequence shown here is derived from an EMBL/GenBank/DDBJ whole genome shotgun (WGS) entry which is preliminary data.</text>
</comment>
<feature type="transmembrane region" description="Helical" evidence="9">
    <location>
        <begin position="177"/>
        <end position="199"/>
    </location>
</feature>
<keyword evidence="9" id="KW-0472">Membrane</keyword>
<evidence type="ECO:0000259" key="10">
    <source>
        <dbReference type="Pfam" id="PF02518"/>
    </source>
</evidence>
<sequence length="464" mass="48459">MSSSAAAPALGPGEPAVVDGVEWVRPRPDAHGYRNDAILALVLLVGSAVSLLFYRASGTYAEEPWWLALLWAAGMSLPMAARRRFPEIVAVVVSVVYAAGVIGQVAELLISQIVLFIAVYTVGAWGRSRLLANITRGAIVVGMFAWLFWQLIFFSAVQDYLPDLERSTDGDGFMSPYIAFGAIQIFTNLLFFWGAWYFGDSAYRAARERAALSQRTAELAGARARAEAQAVALERVRIARELHDVVAHHVSVMGVQAGAARRVVATDPQAASAALSAIEDSARSAVDELHRLLGTLRDDSLDSGAVAMADAASTHGLAQLPALVGEAATAGLPATFTVVGVERTVPATVELTAYRITQEALTNARKHAGAGATADVRLRYLDDALELEVANTGTSSAAGRAHVRGGTASGLGLVGMLERADAVGGVVEAGPRSRGGWLVRASFPVGAGARAASDAAASGPEGTA</sequence>
<dbReference type="EMBL" id="SPQZ01000003">
    <property type="protein sequence ID" value="TFV98415.1"/>
    <property type="molecule type" value="Genomic_DNA"/>
</dbReference>
<dbReference type="AlphaFoldDB" id="A0A4Y9R4Q8"/>
<keyword evidence="3" id="KW-0597">Phosphoprotein</keyword>
<feature type="transmembrane region" description="Helical" evidence="9">
    <location>
        <begin position="37"/>
        <end position="58"/>
    </location>
</feature>
<dbReference type="Pfam" id="PF23539">
    <property type="entry name" value="DUF7134"/>
    <property type="match status" value="1"/>
</dbReference>
<reference evidence="13 14" key="1">
    <citation type="journal article" date="2018" name="J. Microbiol.">
        <title>Leifsonia flava sp. nov., a novel actinobacterium isolated from the rhizosphere of Aquilegia viridiflora.</title>
        <authorList>
            <person name="Cai Y."/>
            <person name="Tao W.Z."/>
            <person name="Ma Y.J."/>
            <person name="Cheng J."/>
            <person name="Zhang M.Y."/>
            <person name="Zhang Y.X."/>
        </authorList>
    </citation>
    <scope>NUCLEOTIDE SEQUENCE [LARGE SCALE GENOMIC DNA]</scope>
    <source>
        <strain evidence="13 14">SYP-B2174</strain>
    </source>
</reference>
<evidence type="ECO:0000259" key="12">
    <source>
        <dbReference type="Pfam" id="PF23539"/>
    </source>
</evidence>
<evidence type="ECO:0000256" key="9">
    <source>
        <dbReference type="SAM" id="Phobius"/>
    </source>
</evidence>
<feature type="transmembrane region" description="Helical" evidence="9">
    <location>
        <begin position="138"/>
        <end position="157"/>
    </location>
</feature>
<dbReference type="CDD" id="cd16917">
    <property type="entry name" value="HATPase_UhpB-NarQ-NarX-like"/>
    <property type="match status" value="1"/>
</dbReference>
<dbReference type="GO" id="GO:0046983">
    <property type="term" value="F:protein dimerization activity"/>
    <property type="evidence" value="ECO:0007669"/>
    <property type="project" value="InterPro"/>
</dbReference>
<dbReference type="InterPro" id="IPR003594">
    <property type="entry name" value="HATPase_dom"/>
</dbReference>
<evidence type="ECO:0000256" key="3">
    <source>
        <dbReference type="ARBA" id="ARBA00022553"/>
    </source>
</evidence>
<keyword evidence="14" id="KW-1185">Reference proteome</keyword>
<feature type="transmembrane region" description="Helical" evidence="9">
    <location>
        <begin position="109"/>
        <end position="126"/>
    </location>
</feature>
<evidence type="ECO:0000256" key="7">
    <source>
        <dbReference type="ARBA" id="ARBA00022840"/>
    </source>
</evidence>
<dbReference type="GO" id="GO:0005524">
    <property type="term" value="F:ATP binding"/>
    <property type="evidence" value="ECO:0007669"/>
    <property type="project" value="UniProtKB-KW"/>
</dbReference>
<evidence type="ECO:0000259" key="11">
    <source>
        <dbReference type="Pfam" id="PF07730"/>
    </source>
</evidence>
<dbReference type="RefSeq" id="WP_135120436.1">
    <property type="nucleotide sequence ID" value="NZ_SPQZ01000003.1"/>
</dbReference>
<feature type="transmembrane region" description="Helical" evidence="9">
    <location>
        <begin position="88"/>
        <end position="103"/>
    </location>
</feature>
<dbReference type="Proteomes" id="UP000298127">
    <property type="component" value="Unassembled WGS sequence"/>
</dbReference>